<gene>
    <name evidence="3" type="ORF">HU200_033081</name>
</gene>
<reference evidence="3" key="1">
    <citation type="submission" date="2020-07" db="EMBL/GenBank/DDBJ databases">
        <title>Genome sequence and genetic diversity analysis of an under-domesticated orphan crop, white fonio (Digitaria exilis).</title>
        <authorList>
            <person name="Bennetzen J.L."/>
            <person name="Chen S."/>
            <person name="Ma X."/>
            <person name="Wang X."/>
            <person name="Yssel A.E.J."/>
            <person name="Chaluvadi S.R."/>
            <person name="Johnson M."/>
            <person name="Gangashetty P."/>
            <person name="Hamidou F."/>
            <person name="Sanogo M.D."/>
            <person name="Zwaenepoel A."/>
            <person name="Wallace J."/>
            <person name="Van De Peer Y."/>
            <person name="Van Deynze A."/>
        </authorList>
    </citation>
    <scope>NUCLEOTIDE SEQUENCE</scope>
    <source>
        <tissue evidence="3">Leaves</tissue>
    </source>
</reference>
<feature type="region of interest" description="Disordered" evidence="1">
    <location>
        <begin position="908"/>
        <end position="943"/>
    </location>
</feature>
<feature type="region of interest" description="Disordered" evidence="1">
    <location>
        <begin position="331"/>
        <end position="364"/>
    </location>
</feature>
<protein>
    <recommendedName>
        <fullName evidence="2">SANT domain-containing protein</fullName>
    </recommendedName>
</protein>
<feature type="compositionally biased region" description="Polar residues" evidence="1">
    <location>
        <begin position="482"/>
        <end position="493"/>
    </location>
</feature>
<feature type="compositionally biased region" description="Polar residues" evidence="1">
    <location>
        <begin position="447"/>
        <end position="458"/>
    </location>
</feature>
<dbReference type="PANTHER" id="PTHR47340:SF1">
    <property type="entry name" value="DUPLICATED HOMEODOMAIN-LIKE SUPERFAMILY PROTEIN"/>
    <property type="match status" value="1"/>
</dbReference>
<dbReference type="InterPro" id="IPR017884">
    <property type="entry name" value="SANT_dom"/>
</dbReference>
<dbReference type="PROSITE" id="PS51293">
    <property type="entry name" value="SANT"/>
    <property type="match status" value="1"/>
</dbReference>
<feature type="domain" description="SANT" evidence="2">
    <location>
        <begin position="212"/>
        <end position="263"/>
    </location>
</feature>
<evidence type="ECO:0000259" key="2">
    <source>
        <dbReference type="PROSITE" id="PS51293"/>
    </source>
</evidence>
<accession>A0A835BN14</accession>
<feature type="region of interest" description="Disordered" evidence="1">
    <location>
        <begin position="440"/>
        <end position="559"/>
    </location>
</feature>
<proteinExistence type="predicted"/>
<feature type="compositionally biased region" description="Low complexity" evidence="1">
    <location>
        <begin position="467"/>
        <end position="476"/>
    </location>
</feature>
<dbReference type="SUPFAM" id="SSF46689">
    <property type="entry name" value="Homeodomain-like"/>
    <property type="match status" value="1"/>
</dbReference>
<comment type="caution">
    <text evidence="3">The sequence shown here is derived from an EMBL/GenBank/DDBJ whole genome shotgun (WGS) entry which is preliminary data.</text>
</comment>
<dbReference type="PANTHER" id="PTHR47340">
    <property type="entry name" value="DUPLICATED HOMEODOMAIN-LIKE SUPERFAMILY PROTEIN"/>
    <property type="match status" value="1"/>
</dbReference>
<dbReference type="AlphaFoldDB" id="A0A835BN14"/>
<sequence>MLANNSLADIEEGVKVTRKKTRLGWGEGLAKYEKQLKDQNAQNLVGDGDNGDTGSIIMTNNKAIVCTATASSHGPSPSPDVGGKSVPCNSSSRMAQMVVSDLAASEGCDLSPAGGGNSYLSNSSMDMMEAMARPASSHEYDLPSGAHVSYGSNIKSAKVQDIPHKLISQPSSKIHKSTRIAPIILSKLQKPKEFLKKNIIFEDPQDNVLQGSTFKEWSLEEKNVFSEKITTFGTDFTKILSFLLHKTPTDCIEYYYKHYKSECFTKANECLPTIKQSQEKCKNAIDAAPHMSGIATTTTTQSYKRTKTVADDINKSAEQICHGSMAYLQSDGLPDKGRHVESSLEENENETGNESVGEMNAPSLQGMNCPFTNSGQAVSMTIPETKVSESVSNMDSAICSIQSYSKVKENVSQPAMNADHGDVAGESNRQCTSERMSLPDICHQKIPNGTTEGDQISSGEEAPDLGSASEECSAAAEHSRNDTVTNQNINDDSNAPYDMENPGSGNNPCSATNGSEFSGHHEFELPPEDSEALKITSKENDDKAKEDEKNPHHCTASEEGSRIGLDCIVNSHKEKEVIDISNPEVSGLNAPHILDSEEASTNSHLSSSSGSIALQTVYAKSSHVHVGIDLNIPHDVALPDVASEVLENNGAEASTNLNEPCETKDATVILMDHESGIRARATTDLGGDSQAENDLTHVQTINQLPTTIPETSHQLANQPGCVMLFGQVIYQAPSSRANLTSGQGNEIVVHTRDMPSSNTVVPVGARGGQVHPSVPSILRSAPVNLSQQSILQNTTRSYGSSNAGPGLGGSASVNRGQQAVLPNETVLYGSSNAVATWLPLRPGSSALINMSQQRHRVNMMTYNMLRAGVPYNWRPGSSIGSGLINFNDFNPGQQQWPSSILDMDTNRNVGSYPHLPGSTGNQAPTATMTSTTNIEGTSTSNTR</sequence>
<dbReference type="Proteomes" id="UP000636709">
    <property type="component" value="Unassembled WGS sequence"/>
</dbReference>
<feature type="compositionally biased region" description="Polar residues" evidence="1">
    <location>
        <begin position="918"/>
        <end position="943"/>
    </location>
</feature>
<dbReference type="SMART" id="SM00717">
    <property type="entry name" value="SANT"/>
    <property type="match status" value="1"/>
</dbReference>
<evidence type="ECO:0000313" key="4">
    <source>
        <dbReference type="Proteomes" id="UP000636709"/>
    </source>
</evidence>
<dbReference type="OrthoDB" id="10258692at2759"/>
<dbReference type="EMBL" id="JACEFO010001793">
    <property type="protein sequence ID" value="KAF8702154.1"/>
    <property type="molecule type" value="Genomic_DNA"/>
</dbReference>
<feature type="compositionally biased region" description="Polar residues" evidence="1">
    <location>
        <begin position="503"/>
        <end position="516"/>
    </location>
</feature>
<evidence type="ECO:0000256" key="1">
    <source>
        <dbReference type="SAM" id="MobiDB-lite"/>
    </source>
</evidence>
<dbReference type="Gene3D" id="1.10.10.60">
    <property type="entry name" value="Homeodomain-like"/>
    <property type="match status" value="1"/>
</dbReference>
<organism evidence="3 4">
    <name type="scientific">Digitaria exilis</name>
    <dbReference type="NCBI Taxonomy" id="1010633"/>
    <lineage>
        <taxon>Eukaryota</taxon>
        <taxon>Viridiplantae</taxon>
        <taxon>Streptophyta</taxon>
        <taxon>Embryophyta</taxon>
        <taxon>Tracheophyta</taxon>
        <taxon>Spermatophyta</taxon>
        <taxon>Magnoliopsida</taxon>
        <taxon>Liliopsida</taxon>
        <taxon>Poales</taxon>
        <taxon>Poaceae</taxon>
        <taxon>PACMAD clade</taxon>
        <taxon>Panicoideae</taxon>
        <taxon>Panicodae</taxon>
        <taxon>Paniceae</taxon>
        <taxon>Anthephorinae</taxon>
        <taxon>Digitaria</taxon>
    </lineage>
</organism>
<evidence type="ECO:0000313" key="3">
    <source>
        <dbReference type="EMBL" id="KAF8702154.1"/>
    </source>
</evidence>
<feature type="compositionally biased region" description="Basic and acidic residues" evidence="1">
    <location>
        <begin position="333"/>
        <end position="342"/>
    </location>
</feature>
<dbReference type="InterPro" id="IPR009057">
    <property type="entry name" value="Homeodomain-like_sf"/>
</dbReference>
<name>A0A835BN14_9POAL</name>
<keyword evidence="4" id="KW-1185">Reference proteome</keyword>
<dbReference type="InterPro" id="IPR001005">
    <property type="entry name" value="SANT/Myb"/>
</dbReference>
<feature type="compositionally biased region" description="Basic and acidic residues" evidence="1">
    <location>
        <begin position="536"/>
        <end position="559"/>
    </location>
</feature>